<dbReference type="InterPro" id="IPR012338">
    <property type="entry name" value="Beta-lactam/transpept-like"/>
</dbReference>
<organism evidence="2 3">
    <name type="scientific">Candidatus Faecivivens stercoripullorum</name>
    <dbReference type="NCBI Taxonomy" id="2840805"/>
    <lineage>
        <taxon>Bacteria</taxon>
        <taxon>Bacillati</taxon>
        <taxon>Bacillota</taxon>
        <taxon>Clostridia</taxon>
        <taxon>Eubacteriales</taxon>
        <taxon>Oscillospiraceae</taxon>
        <taxon>Oscillospiraceae incertae sedis</taxon>
        <taxon>Candidatus Faecivivens</taxon>
    </lineage>
</organism>
<comment type="caution">
    <text evidence="2">The sequence shown here is derived from an EMBL/GenBank/DDBJ whole genome shotgun (WGS) entry which is preliminary data.</text>
</comment>
<dbReference type="EMBL" id="DVLW01000047">
    <property type="protein sequence ID" value="HIT93901.1"/>
    <property type="molecule type" value="Genomic_DNA"/>
</dbReference>
<evidence type="ECO:0000259" key="1">
    <source>
        <dbReference type="Pfam" id="PF00905"/>
    </source>
</evidence>
<dbReference type="GO" id="GO:0071555">
    <property type="term" value="P:cell wall organization"/>
    <property type="evidence" value="ECO:0007669"/>
    <property type="project" value="TreeGrafter"/>
</dbReference>
<feature type="domain" description="Penicillin-binding protein transpeptidase" evidence="1">
    <location>
        <begin position="113"/>
        <end position="423"/>
    </location>
</feature>
<dbReference type="Gene3D" id="3.40.710.10">
    <property type="entry name" value="DD-peptidase/beta-lactamase superfamily"/>
    <property type="match status" value="1"/>
</dbReference>
<dbReference type="InterPro" id="IPR036138">
    <property type="entry name" value="PBP_dimer_sf"/>
</dbReference>
<dbReference type="InterPro" id="IPR001460">
    <property type="entry name" value="PCN-bd_Tpept"/>
</dbReference>
<dbReference type="SUPFAM" id="SSF56519">
    <property type="entry name" value="Penicillin binding protein dimerisation domain"/>
    <property type="match status" value="1"/>
</dbReference>
<dbReference type="SUPFAM" id="SSF56601">
    <property type="entry name" value="beta-lactamase/transpeptidase-like"/>
    <property type="match status" value="1"/>
</dbReference>
<dbReference type="GO" id="GO:0005886">
    <property type="term" value="C:plasma membrane"/>
    <property type="evidence" value="ECO:0007669"/>
    <property type="project" value="TreeGrafter"/>
</dbReference>
<dbReference type="Pfam" id="PF00905">
    <property type="entry name" value="Transpeptidase"/>
    <property type="match status" value="1"/>
</dbReference>
<feature type="non-terminal residue" evidence="2">
    <location>
        <position position="1"/>
    </location>
</feature>
<gene>
    <name evidence="2" type="ORF">IAC43_01825</name>
</gene>
<evidence type="ECO:0000313" key="3">
    <source>
        <dbReference type="Proteomes" id="UP000824160"/>
    </source>
</evidence>
<dbReference type="Gene3D" id="3.90.1310.10">
    <property type="entry name" value="Penicillin-binding protein 2a (Domain 2)"/>
    <property type="match status" value="1"/>
</dbReference>
<protein>
    <submittedName>
        <fullName evidence="2">Penicillin-binding protein 2</fullName>
    </submittedName>
</protein>
<proteinExistence type="predicted"/>
<reference evidence="2" key="2">
    <citation type="journal article" date="2021" name="PeerJ">
        <title>Extensive microbial diversity within the chicken gut microbiome revealed by metagenomics and culture.</title>
        <authorList>
            <person name="Gilroy R."/>
            <person name="Ravi A."/>
            <person name="Getino M."/>
            <person name="Pursley I."/>
            <person name="Horton D.L."/>
            <person name="Alikhan N.F."/>
            <person name="Baker D."/>
            <person name="Gharbi K."/>
            <person name="Hall N."/>
            <person name="Watson M."/>
            <person name="Adriaenssens E.M."/>
            <person name="Foster-Nyarko E."/>
            <person name="Jarju S."/>
            <person name="Secka A."/>
            <person name="Antonio M."/>
            <person name="Oren A."/>
            <person name="Chaudhuri R.R."/>
            <person name="La Ragione R."/>
            <person name="Hildebrand F."/>
            <person name="Pallen M.J."/>
        </authorList>
    </citation>
    <scope>NUCLEOTIDE SEQUENCE</scope>
    <source>
        <strain evidence="2">ChiBcec7-5410</strain>
    </source>
</reference>
<dbReference type="InterPro" id="IPR050515">
    <property type="entry name" value="Beta-lactam/transpept"/>
</dbReference>
<accession>A0A9D1H631</accession>
<name>A0A9D1H631_9FIRM</name>
<dbReference type="AlphaFoldDB" id="A0A9D1H631"/>
<dbReference type="GO" id="GO:0008658">
    <property type="term" value="F:penicillin binding"/>
    <property type="evidence" value="ECO:0007669"/>
    <property type="project" value="InterPro"/>
</dbReference>
<dbReference type="PANTHER" id="PTHR30627">
    <property type="entry name" value="PEPTIDOGLYCAN D,D-TRANSPEPTIDASE"/>
    <property type="match status" value="1"/>
</dbReference>
<sequence>VTETTEAVDAEMVYSFSVPERYTENQTAVHLIGYLDYNGSGVTGIEKEYDSFLADSGKKIQVTGMLNALQQTIAGVEPEIRIEGAENAGVVLTLDGRIQQIVESIGSQMLDKGAIVVMDPYNGQIRAMASFPAYSPSNLGEAVNDQENKPMLNRALLGYSVGSTFKIVTAAAAMQSLGREYCLTREYTCEGAVDVYGQVFRCHLRSGHGELDMFDAMRESCNPWFIGLGQETGGEALLKTAENLGFGETMMLYGDITASGGTLPSADSLQAPAAVANFSFGQGELTASPVQIARMTAAVVNGGKLVSPTLVLGTTDDGKTLQSSALPVSRQAISSEIAAQLKVMLAYAVMSDDSSGAKPELVTAGGKTATAQTGQYDEDGNELEQGWFTGFFPADEPQYVVTVLAENEGFGNTSAAPVFAEIADAVAGMLGMTVTEETVMEEDS</sequence>
<dbReference type="Proteomes" id="UP000824160">
    <property type="component" value="Unassembled WGS sequence"/>
</dbReference>
<evidence type="ECO:0000313" key="2">
    <source>
        <dbReference type="EMBL" id="HIT93901.1"/>
    </source>
</evidence>
<reference evidence="2" key="1">
    <citation type="submission" date="2020-10" db="EMBL/GenBank/DDBJ databases">
        <authorList>
            <person name="Gilroy R."/>
        </authorList>
    </citation>
    <scope>NUCLEOTIDE SEQUENCE</scope>
    <source>
        <strain evidence="2">ChiBcec7-5410</strain>
    </source>
</reference>